<sequence length="219" mass="24202">MPLKNTSLSFGDAQTRARNGQDILISPMGMHTNRAFSQMEEIADIFQKTDLSPIQRFLVGLDPSDVNSDLFYKNLVGSSPEVFKVNLVSAVALCVDKCWRLICSPSIGWQAEGDRQSLTRRDWVTTAHLLSKILHVDVRLALEHQVLSGGLLHSASMLINCATRKLALFASLVADMPTTQLNQLSESQFDKQCKLQVLKGMPKLEADVFIGQVLASAMK</sequence>
<dbReference type="EMBL" id="JABFUD020000020">
    <property type="protein sequence ID" value="KAI5064391.1"/>
    <property type="molecule type" value="Genomic_DNA"/>
</dbReference>
<evidence type="ECO:0000313" key="2">
    <source>
        <dbReference type="Proteomes" id="UP000886520"/>
    </source>
</evidence>
<protein>
    <submittedName>
        <fullName evidence="1">Uncharacterized protein</fullName>
    </submittedName>
</protein>
<dbReference type="AlphaFoldDB" id="A0A9D4Z9A8"/>
<name>A0A9D4Z9A8_ADICA</name>
<gene>
    <name evidence="1" type="ORF">GOP47_0021061</name>
</gene>
<evidence type="ECO:0000313" key="1">
    <source>
        <dbReference type="EMBL" id="KAI5064391.1"/>
    </source>
</evidence>
<organism evidence="1 2">
    <name type="scientific">Adiantum capillus-veneris</name>
    <name type="common">Maidenhair fern</name>
    <dbReference type="NCBI Taxonomy" id="13818"/>
    <lineage>
        <taxon>Eukaryota</taxon>
        <taxon>Viridiplantae</taxon>
        <taxon>Streptophyta</taxon>
        <taxon>Embryophyta</taxon>
        <taxon>Tracheophyta</taxon>
        <taxon>Polypodiopsida</taxon>
        <taxon>Polypodiidae</taxon>
        <taxon>Polypodiales</taxon>
        <taxon>Pteridineae</taxon>
        <taxon>Pteridaceae</taxon>
        <taxon>Vittarioideae</taxon>
        <taxon>Adiantum</taxon>
    </lineage>
</organism>
<feature type="non-terminal residue" evidence="1">
    <location>
        <position position="219"/>
    </location>
</feature>
<dbReference type="Proteomes" id="UP000886520">
    <property type="component" value="Chromosome 20"/>
</dbReference>
<proteinExistence type="predicted"/>
<accession>A0A9D4Z9A8</accession>
<keyword evidence="2" id="KW-1185">Reference proteome</keyword>
<reference evidence="1" key="1">
    <citation type="submission" date="2021-01" db="EMBL/GenBank/DDBJ databases">
        <title>Adiantum capillus-veneris genome.</title>
        <authorList>
            <person name="Fang Y."/>
            <person name="Liao Q."/>
        </authorList>
    </citation>
    <scope>NUCLEOTIDE SEQUENCE</scope>
    <source>
        <strain evidence="1">H3</strain>
        <tissue evidence="1">Leaf</tissue>
    </source>
</reference>
<comment type="caution">
    <text evidence="1">The sequence shown here is derived from an EMBL/GenBank/DDBJ whole genome shotgun (WGS) entry which is preliminary data.</text>
</comment>